<evidence type="ECO:0000313" key="1">
    <source>
        <dbReference type="EMBL" id="WFG00180.1"/>
    </source>
</evidence>
<sequence length="118" mass="13009">MSSEHPQVQAMNTLEGIIKKLEGVSSDLLVDEPHKAIDAKLDDIINQLYQLRFSLPGMTYSVAASILGANLQELQGMSGNQMPDIDRIIPLVNESTQAMTFMQSRLDSVNAYLSDKGR</sequence>
<protein>
    <submittedName>
        <fullName evidence="1">Uncharacterized protein</fullName>
    </submittedName>
</protein>
<name>A0AAJ5ZAS6_AERCA</name>
<proteinExistence type="predicted"/>
<dbReference type="Proteomes" id="UP001218423">
    <property type="component" value="Plasmid pAC1520"/>
</dbReference>
<dbReference type="EMBL" id="CP120943">
    <property type="protein sequence ID" value="WFG00180.1"/>
    <property type="molecule type" value="Genomic_DNA"/>
</dbReference>
<accession>A0AAJ5ZAS6</accession>
<dbReference type="AlphaFoldDB" id="A0AAJ5ZAS6"/>
<reference evidence="1" key="1">
    <citation type="submission" date="2023-03" db="EMBL/GenBank/DDBJ databases">
        <title>Aeromonas caviae strain AC1520.</title>
        <authorList>
            <person name="Xie T."/>
            <person name="Zhang Q."/>
            <person name="Deng J."/>
            <person name="Li X."/>
        </authorList>
    </citation>
    <scope>NUCLEOTIDE SEQUENCE</scope>
    <source>
        <strain evidence="1">AC1520</strain>
        <plasmid evidence="1">pAC1520</plasmid>
    </source>
</reference>
<keyword evidence="1" id="KW-0614">Plasmid</keyword>
<organism evidence="1 2">
    <name type="scientific">Aeromonas caviae</name>
    <name type="common">Aeromonas punctata</name>
    <dbReference type="NCBI Taxonomy" id="648"/>
    <lineage>
        <taxon>Bacteria</taxon>
        <taxon>Pseudomonadati</taxon>
        <taxon>Pseudomonadota</taxon>
        <taxon>Gammaproteobacteria</taxon>
        <taxon>Aeromonadales</taxon>
        <taxon>Aeromonadaceae</taxon>
        <taxon>Aeromonas</taxon>
    </lineage>
</organism>
<evidence type="ECO:0000313" key="2">
    <source>
        <dbReference type="Proteomes" id="UP001218423"/>
    </source>
</evidence>
<dbReference type="RefSeq" id="WP_128341346.1">
    <property type="nucleotide sequence ID" value="NZ_CAWOMG010000111.1"/>
</dbReference>
<gene>
    <name evidence="1" type="ORF">P5S46_22045</name>
</gene>
<geneLocation type="plasmid" evidence="1 2">
    <name>pAC1520</name>
</geneLocation>